<accession>A0AAN7Z171</accession>
<dbReference type="AlphaFoldDB" id="A0AAN7Z171"/>
<name>A0AAN7Z171_9PEZI</name>
<reference evidence="1 2" key="1">
    <citation type="submission" date="2023-10" db="EMBL/GenBank/DDBJ databases">
        <title>Draft genome sequence of Xylaria bambusicola isolate GMP-LS, the root and basal stem rot pathogen of sugarcane in Indonesia.</title>
        <authorList>
            <person name="Selvaraj P."/>
            <person name="Muralishankar V."/>
            <person name="Muruganantham S."/>
            <person name="Sp S."/>
            <person name="Haryani S."/>
            <person name="Lau K.J.X."/>
            <person name="Naqvi N.I."/>
        </authorList>
    </citation>
    <scope>NUCLEOTIDE SEQUENCE [LARGE SCALE GENOMIC DNA]</scope>
    <source>
        <strain evidence="1">GMP-LS</strain>
    </source>
</reference>
<organism evidence="1 2">
    <name type="scientific">Xylaria bambusicola</name>
    <dbReference type="NCBI Taxonomy" id="326684"/>
    <lineage>
        <taxon>Eukaryota</taxon>
        <taxon>Fungi</taxon>
        <taxon>Dikarya</taxon>
        <taxon>Ascomycota</taxon>
        <taxon>Pezizomycotina</taxon>
        <taxon>Sordariomycetes</taxon>
        <taxon>Xylariomycetidae</taxon>
        <taxon>Xylariales</taxon>
        <taxon>Xylariaceae</taxon>
        <taxon>Xylaria</taxon>
    </lineage>
</organism>
<proteinExistence type="predicted"/>
<protein>
    <submittedName>
        <fullName evidence="1">Uncharacterized protein</fullName>
    </submittedName>
</protein>
<dbReference type="Proteomes" id="UP001305414">
    <property type="component" value="Unassembled WGS sequence"/>
</dbReference>
<comment type="caution">
    <text evidence="1">The sequence shown here is derived from an EMBL/GenBank/DDBJ whole genome shotgun (WGS) entry which is preliminary data.</text>
</comment>
<dbReference type="EMBL" id="JAWHQM010000002">
    <property type="protein sequence ID" value="KAK5625237.1"/>
    <property type="molecule type" value="Genomic_DNA"/>
</dbReference>
<gene>
    <name evidence="1" type="ORF">RRF57_000953</name>
</gene>
<evidence type="ECO:0000313" key="2">
    <source>
        <dbReference type="Proteomes" id="UP001305414"/>
    </source>
</evidence>
<sequence>MATIVGRGYQFGDKKLCSVTQAVMDAVCGYARQEMNGGRDRAGEEVFEGEDENEEVVREVRKRNGGVGSDLCADGGMVGDNSGMSV</sequence>
<evidence type="ECO:0000313" key="1">
    <source>
        <dbReference type="EMBL" id="KAK5625237.1"/>
    </source>
</evidence>
<keyword evidence="2" id="KW-1185">Reference proteome</keyword>